<keyword evidence="10" id="KW-1185">Reference proteome</keyword>
<dbReference type="InterPro" id="IPR011010">
    <property type="entry name" value="DNA_brk_join_enz"/>
</dbReference>
<evidence type="ECO:0000256" key="4">
    <source>
        <dbReference type="ARBA" id="ARBA00023172"/>
    </source>
</evidence>
<dbReference type="EMBL" id="JBBKZV010000014">
    <property type="protein sequence ID" value="MEJ8824461.1"/>
    <property type="molecule type" value="Genomic_DNA"/>
</dbReference>
<proteinExistence type="predicted"/>
<dbReference type="InterPro" id="IPR044068">
    <property type="entry name" value="CB"/>
</dbReference>
<accession>A0ABU8W337</accession>
<keyword evidence="1" id="KW-0159">Chromosome partition</keyword>
<sequence>MGKQISPSFASLVQEFFTDYMTRQRSLSPQTVASYRDSFLLLLRFAEQALGKPAAAVELQDLRPKFIASFLDHLERDRGNSPRSRNIRLAALRSFLKFAARRDIANLSVIEQALAVPMKRFDRKMVGFLTREQMLAVIDVPTATWLGQRDHLLLMLMFNTGARVSELISIRVEDVILGSTSSVRLKGKGRKHRSLPLWKTTSREVRDWLRLNPHLEVRSALLPRRDGEPMTRANVAQRLKRAVVAASAEHPELGKLAVSPHLVRHSTAMGLLQAGTNATDIALWLGHESPSTTHMYVEADLAMKERTLARLKPPEAKLPRYRPPKGLMQFLKSL</sequence>
<comment type="caution">
    <text evidence="8">The sequence shown here is derived from an EMBL/GenBank/DDBJ whole genome shotgun (WGS) entry which is preliminary data.</text>
</comment>
<organism evidence="8 10">
    <name type="scientific">Variovorax humicola</name>
    <dbReference type="NCBI Taxonomy" id="1769758"/>
    <lineage>
        <taxon>Bacteria</taxon>
        <taxon>Pseudomonadati</taxon>
        <taxon>Pseudomonadota</taxon>
        <taxon>Betaproteobacteria</taxon>
        <taxon>Burkholderiales</taxon>
        <taxon>Comamonadaceae</taxon>
        <taxon>Variovorax</taxon>
    </lineage>
</organism>
<dbReference type="EMBL" id="JBBKZV010000014">
    <property type="protein sequence ID" value="MEJ8824464.1"/>
    <property type="molecule type" value="Genomic_DNA"/>
</dbReference>
<evidence type="ECO:0000259" key="6">
    <source>
        <dbReference type="PROSITE" id="PS51898"/>
    </source>
</evidence>
<gene>
    <name evidence="8" type="ORF">WKW80_20875</name>
    <name evidence="9" type="ORF">WKW80_20890</name>
</gene>
<protein>
    <submittedName>
        <fullName evidence="8">Tyrosine-type recombinase/integrase</fullName>
    </submittedName>
</protein>
<dbReference type="RefSeq" id="WP_340365489.1">
    <property type="nucleotide sequence ID" value="NZ_JBBKZV010000014.1"/>
</dbReference>
<evidence type="ECO:0000313" key="9">
    <source>
        <dbReference type="EMBL" id="MEJ8824464.1"/>
    </source>
</evidence>
<dbReference type="PROSITE" id="PS51900">
    <property type="entry name" value="CB"/>
    <property type="match status" value="1"/>
</dbReference>
<reference evidence="8 10" key="1">
    <citation type="submission" date="2024-03" db="EMBL/GenBank/DDBJ databases">
        <title>Novel species of the genus Variovorax.</title>
        <authorList>
            <person name="Liu Q."/>
            <person name="Xin Y.-H."/>
        </authorList>
    </citation>
    <scope>NUCLEOTIDE SEQUENCE [LARGE SCALE GENOMIC DNA]</scope>
    <source>
        <strain evidence="8 10">KACC 18501</strain>
    </source>
</reference>
<keyword evidence="4" id="KW-0233">DNA recombination</keyword>
<evidence type="ECO:0000313" key="10">
    <source>
        <dbReference type="Proteomes" id="UP001363010"/>
    </source>
</evidence>
<dbReference type="InterPro" id="IPR050090">
    <property type="entry name" value="Tyrosine_recombinase_XerCD"/>
</dbReference>
<keyword evidence="2" id="KW-0229">DNA integration</keyword>
<dbReference type="Pfam" id="PF00589">
    <property type="entry name" value="Phage_integrase"/>
    <property type="match status" value="1"/>
</dbReference>
<dbReference type="Pfam" id="PF02899">
    <property type="entry name" value="Phage_int_SAM_1"/>
    <property type="match status" value="1"/>
</dbReference>
<evidence type="ECO:0000313" key="8">
    <source>
        <dbReference type="EMBL" id="MEJ8824461.1"/>
    </source>
</evidence>
<dbReference type="InterPro" id="IPR002104">
    <property type="entry name" value="Integrase_catalytic"/>
</dbReference>
<name>A0ABU8W337_9BURK</name>
<dbReference type="InterPro" id="IPR013762">
    <property type="entry name" value="Integrase-like_cat_sf"/>
</dbReference>
<feature type="domain" description="Core-binding (CB)" evidence="7">
    <location>
        <begin position="7"/>
        <end position="100"/>
    </location>
</feature>
<evidence type="ECO:0000256" key="1">
    <source>
        <dbReference type="ARBA" id="ARBA00022829"/>
    </source>
</evidence>
<feature type="domain" description="Tyr recombinase" evidence="6">
    <location>
        <begin position="124"/>
        <end position="309"/>
    </location>
</feature>
<dbReference type="Proteomes" id="UP001363010">
    <property type="component" value="Unassembled WGS sequence"/>
</dbReference>
<evidence type="ECO:0000259" key="7">
    <source>
        <dbReference type="PROSITE" id="PS51900"/>
    </source>
</evidence>
<keyword evidence="3 5" id="KW-0238">DNA-binding</keyword>
<dbReference type="Gene3D" id="1.10.443.10">
    <property type="entry name" value="Intergrase catalytic core"/>
    <property type="match status" value="1"/>
</dbReference>
<dbReference type="PANTHER" id="PTHR30349">
    <property type="entry name" value="PHAGE INTEGRASE-RELATED"/>
    <property type="match status" value="1"/>
</dbReference>
<dbReference type="PROSITE" id="PS51898">
    <property type="entry name" value="TYR_RECOMBINASE"/>
    <property type="match status" value="1"/>
</dbReference>
<dbReference type="Gene3D" id="1.10.150.130">
    <property type="match status" value="1"/>
</dbReference>
<dbReference type="InterPro" id="IPR010998">
    <property type="entry name" value="Integrase_recombinase_N"/>
</dbReference>
<dbReference type="PANTHER" id="PTHR30349:SF81">
    <property type="entry name" value="TYROSINE RECOMBINASE XERC"/>
    <property type="match status" value="1"/>
</dbReference>
<dbReference type="InterPro" id="IPR004107">
    <property type="entry name" value="Integrase_SAM-like_N"/>
</dbReference>
<evidence type="ECO:0000256" key="3">
    <source>
        <dbReference type="ARBA" id="ARBA00023125"/>
    </source>
</evidence>
<evidence type="ECO:0000256" key="2">
    <source>
        <dbReference type="ARBA" id="ARBA00022908"/>
    </source>
</evidence>
<evidence type="ECO:0000256" key="5">
    <source>
        <dbReference type="PROSITE-ProRule" id="PRU01248"/>
    </source>
</evidence>
<dbReference type="SUPFAM" id="SSF56349">
    <property type="entry name" value="DNA breaking-rejoining enzymes"/>
    <property type="match status" value="1"/>
</dbReference>